<evidence type="ECO:0000259" key="4">
    <source>
        <dbReference type="SMART" id="SM00856"/>
    </source>
</evidence>
<accession>A0A6A1UUG9</accession>
<evidence type="ECO:0000256" key="1">
    <source>
        <dbReference type="ARBA" id="ARBA00022729"/>
    </source>
</evidence>
<dbReference type="EMBL" id="RXIC02000026">
    <property type="protein sequence ID" value="KAB1204059.1"/>
    <property type="molecule type" value="Genomic_DNA"/>
</dbReference>
<protein>
    <submittedName>
        <fullName evidence="5">21 kDa protein</fullName>
    </submittedName>
</protein>
<dbReference type="AlphaFoldDB" id="A0A6A1UUG9"/>
<evidence type="ECO:0000313" key="6">
    <source>
        <dbReference type="Proteomes" id="UP000516437"/>
    </source>
</evidence>
<dbReference type="Gene3D" id="1.20.140.40">
    <property type="entry name" value="Invertase/pectin methylesterase inhibitor family protein"/>
    <property type="match status" value="1"/>
</dbReference>
<feature type="transmembrane region" description="Helical" evidence="3">
    <location>
        <begin position="20"/>
        <end position="40"/>
    </location>
</feature>
<dbReference type="Pfam" id="PF04043">
    <property type="entry name" value="PMEI"/>
    <property type="match status" value="1"/>
</dbReference>
<keyword evidence="3" id="KW-0812">Transmembrane</keyword>
<evidence type="ECO:0000256" key="3">
    <source>
        <dbReference type="SAM" id="Phobius"/>
    </source>
</evidence>
<dbReference type="PANTHER" id="PTHR31080:SF15">
    <property type="entry name" value="INVERTASE"/>
    <property type="match status" value="1"/>
</dbReference>
<keyword evidence="1" id="KW-0732">Signal</keyword>
<feature type="domain" description="Pectinesterase inhibitor" evidence="4">
    <location>
        <begin position="48"/>
        <end position="206"/>
    </location>
</feature>
<evidence type="ECO:0000256" key="2">
    <source>
        <dbReference type="ARBA" id="ARBA00038471"/>
    </source>
</evidence>
<dbReference type="Proteomes" id="UP000516437">
    <property type="component" value="Chromosome 8"/>
</dbReference>
<gene>
    <name evidence="5" type="ORF">CJ030_MR8G028338</name>
</gene>
<sequence length="211" mass="23067">MQEEDKKRDGSQHPQKSTPIPCFLTLISNLLIISMLHTALATTSSTQDYEKYIQNACNSTQYQELCYKSLSPYASTIKENPQLLCKAALSISLQSALDTSSTISKLLKQKGHTSMEAQVIEVCDSNIKASIDQLHESLDAMKLLSGPDKAIQLGNIKTWVSAAITGDTTCTDTIDEEGQEIGANIKNEIGNSVSNMDRMTNIALSLVSHRL</sequence>
<dbReference type="OrthoDB" id="1430376at2759"/>
<proteinExistence type="inferred from homology"/>
<evidence type="ECO:0000313" key="5">
    <source>
        <dbReference type="EMBL" id="KAB1204059.1"/>
    </source>
</evidence>
<comment type="caution">
    <text evidence="5">The sequence shown here is derived from an EMBL/GenBank/DDBJ whole genome shotgun (WGS) entry which is preliminary data.</text>
</comment>
<keyword evidence="3" id="KW-1133">Transmembrane helix</keyword>
<dbReference type="InterPro" id="IPR006501">
    <property type="entry name" value="Pectinesterase_inhib_dom"/>
</dbReference>
<dbReference type="InterPro" id="IPR051955">
    <property type="entry name" value="PME_Inhibitor"/>
</dbReference>
<name>A0A6A1UUG9_9ROSI</name>
<dbReference type="PANTHER" id="PTHR31080">
    <property type="entry name" value="PECTINESTERASE INHIBITOR-LIKE"/>
    <property type="match status" value="1"/>
</dbReference>
<keyword evidence="3" id="KW-0472">Membrane</keyword>
<reference evidence="5 6" key="1">
    <citation type="journal article" date="2019" name="Plant Biotechnol. J.">
        <title>The red bayberry genome and genetic basis of sex determination.</title>
        <authorList>
            <person name="Jia H.M."/>
            <person name="Jia H.J."/>
            <person name="Cai Q.L."/>
            <person name="Wang Y."/>
            <person name="Zhao H.B."/>
            <person name="Yang W.F."/>
            <person name="Wang G.Y."/>
            <person name="Li Y.H."/>
            <person name="Zhan D.L."/>
            <person name="Shen Y.T."/>
            <person name="Niu Q.F."/>
            <person name="Chang L."/>
            <person name="Qiu J."/>
            <person name="Zhao L."/>
            <person name="Xie H.B."/>
            <person name="Fu W.Y."/>
            <person name="Jin J."/>
            <person name="Li X.W."/>
            <person name="Jiao Y."/>
            <person name="Zhou C.C."/>
            <person name="Tu T."/>
            <person name="Chai C.Y."/>
            <person name="Gao J.L."/>
            <person name="Fan L.J."/>
            <person name="van de Weg E."/>
            <person name="Wang J.Y."/>
            <person name="Gao Z.S."/>
        </authorList>
    </citation>
    <scope>NUCLEOTIDE SEQUENCE [LARGE SCALE GENOMIC DNA]</scope>
    <source>
        <tissue evidence="5">Leaves</tissue>
    </source>
</reference>
<dbReference type="CDD" id="cd15798">
    <property type="entry name" value="PMEI-like_3"/>
    <property type="match status" value="1"/>
</dbReference>
<dbReference type="InterPro" id="IPR035513">
    <property type="entry name" value="Invertase/methylesterase_inhib"/>
</dbReference>
<dbReference type="SMART" id="SM00856">
    <property type="entry name" value="PMEI"/>
    <property type="match status" value="1"/>
</dbReference>
<comment type="similarity">
    <text evidence="2">Belongs to the PMEI family.</text>
</comment>
<keyword evidence="6" id="KW-1185">Reference proteome</keyword>
<dbReference type="SUPFAM" id="SSF101148">
    <property type="entry name" value="Plant invertase/pectin methylesterase inhibitor"/>
    <property type="match status" value="1"/>
</dbReference>
<dbReference type="GO" id="GO:0004857">
    <property type="term" value="F:enzyme inhibitor activity"/>
    <property type="evidence" value="ECO:0007669"/>
    <property type="project" value="InterPro"/>
</dbReference>
<dbReference type="NCBIfam" id="TIGR01614">
    <property type="entry name" value="PME_inhib"/>
    <property type="match status" value="1"/>
</dbReference>
<organism evidence="5 6">
    <name type="scientific">Morella rubra</name>
    <name type="common">Chinese bayberry</name>
    <dbReference type="NCBI Taxonomy" id="262757"/>
    <lineage>
        <taxon>Eukaryota</taxon>
        <taxon>Viridiplantae</taxon>
        <taxon>Streptophyta</taxon>
        <taxon>Embryophyta</taxon>
        <taxon>Tracheophyta</taxon>
        <taxon>Spermatophyta</taxon>
        <taxon>Magnoliopsida</taxon>
        <taxon>eudicotyledons</taxon>
        <taxon>Gunneridae</taxon>
        <taxon>Pentapetalae</taxon>
        <taxon>rosids</taxon>
        <taxon>fabids</taxon>
        <taxon>Fagales</taxon>
        <taxon>Myricaceae</taxon>
        <taxon>Morella</taxon>
    </lineage>
</organism>